<evidence type="ECO:0000256" key="1">
    <source>
        <dbReference type="SAM" id="MobiDB-lite"/>
    </source>
</evidence>
<gene>
    <name evidence="2" type="ORF">SAMN06297387_11697</name>
</gene>
<name>A0A286E0G7_9ACTN</name>
<dbReference type="AlphaFoldDB" id="A0A286E0G7"/>
<feature type="region of interest" description="Disordered" evidence="1">
    <location>
        <begin position="33"/>
        <end position="66"/>
    </location>
</feature>
<evidence type="ECO:0000313" key="3">
    <source>
        <dbReference type="Proteomes" id="UP000219072"/>
    </source>
</evidence>
<proteinExistence type="predicted"/>
<accession>A0A286E0G7</accession>
<dbReference type="Proteomes" id="UP000219072">
    <property type="component" value="Unassembled WGS sequence"/>
</dbReference>
<sequence>MPFSLFVSHSMCTASLRTPATCDSSDGYGWGPPSDASIGARSRTVGLGPPRRGTRPATAEGVNDVADVPPASGRALTVYLNDHLAGATAGVALAGRLARHRPAPAAADELTALAAEVRDDRARLRTLMRELGVSPRRSLALGAVLAERLGRLKPNGRLLRTAEARDVVELEAMLLGVQGKAALWRALAALPQIAATGRAAEVRMLLTRAERQAHLLERLRAEATRRTLSPSGPAH</sequence>
<dbReference type="EMBL" id="OCNE01000016">
    <property type="protein sequence ID" value="SOD64373.1"/>
    <property type="molecule type" value="Genomic_DNA"/>
</dbReference>
<reference evidence="2 3" key="1">
    <citation type="submission" date="2017-09" db="EMBL/GenBank/DDBJ databases">
        <authorList>
            <person name="Ehlers B."/>
            <person name="Leendertz F.H."/>
        </authorList>
    </citation>
    <scope>NUCLEOTIDE SEQUENCE [LARGE SCALE GENOMIC DNA]</scope>
    <source>
        <strain evidence="2 3">CGMCC 4.7095</strain>
    </source>
</reference>
<evidence type="ECO:0000313" key="2">
    <source>
        <dbReference type="EMBL" id="SOD64373.1"/>
    </source>
</evidence>
<protein>
    <submittedName>
        <fullName evidence="2">Uncharacterized protein</fullName>
    </submittedName>
</protein>
<keyword evidence="3" id="KW-1185">Reference proteome</keyword>
<organism evidence="2 3">
    <name type="scientific">Streptomyces zhaozhouensis</name>
    <dbReference type="NCBI Taxonomy" id="1300267"/>
    <lineage>
        <taxon>Bacteria</taxon>
        <taxon>Bacillati</taxon>
        <taxon>Actinomycetota</taxon>
        <taxon>Actinomycetes</taxon>
        <taxon>Kitasatosporales</taxon>
        <taxon>Streptomycetaceae</taxon>
        <taxon>Streptomyces</taxon>
    </lineage>
</organism>